<reference evidence="11 12" key="1">
    <citation type="submission" date="2018-09" db="EMBL/GenBank/DDBJ databases">
        <title>Genomic investigation of the strawberry pathogen Phytophthora fragariae indicates pathogenicity is determined by transcriptional variation in three key races.</title>
        <authorList>
            <person name="Adams T.M."/>
            <person name="Armitage A.D."/>
            <person name="Sobczyk M.K."/>
            <person name="Bates H.J."/>
            <person name="Dunwell J.M."/>
            <person name="Nellist C.F."/>
            <person name="Harrison R.J."/>
        </authorList>
    </citation>
    <scope>NUCLEOTIDE SEQUENCE [LARGE SCALE GENOMIC DNA]</scope>
    <source>
        <strain evidence="11 12">SCRP245</strain>
    </source>
</reference>
<dbReference type="FunFam" id="3.30.70.270:FF:000020">
    <property type="entry name" value="Transposon Tf2-6 polyprotein-like Protein"/>
    <property type="match status" value="1"/>
</dbReference>
<evidence type="ECO:0000256" key="7">
    <source>
        <dbReference type="ARBA" id="ARBA00022918"/>
    </source>
</evidence>
<dbReference type="EMBL" id="QXFW01004299">
    <property type="protein sequence ID" value="KAE8966315.1"/>
    <property type="molecule type" value="Genomic_DNA"/>
</dbReference>
<evidence type="ECO:0000313" key="12">
    <source>
        <dbReference type="Proteomes" id="UP000460718"/>
    </source>
</evidence>
<evidence type="ECO:0000259" key="10">
    <source>
        <dbReference type="Pfam" id="PF17919"/>
    </source>
</evidence>
<dbReference type="InterPro" id="IPR043128">
    <property type="entry name" value="Rev_trsase/Diguanyl_cyclase"/>
</dbReference>
<keyword evidence="8" id="KW-0511">Multifunctional enzyme</keyword>
<dbReference type="Proteomes" id="UP000460718">
    <property type="component" value="Unassembled WGS sequence"/>
</dbReference>
<evidence type="ECO:0000256" key="8">
    <source>
        <dbReference type="ARBA" id="ARBA00023268"/>
    </source>
</evidence>
<protein>
    <recommendedName>
        <fullName evidence="13">Reverse transcriptase domain-containing protein</fullName>
    </recommendedName>
</protein>
<dbReference type="GO" id="GO:0004519">
    <property type="term" value="F:endonuclease activity"/>
    <property type="evidence" value="ECO:0007669"/>
    <property type="project" value="UniProtKB-KW"/>
</dbReference>
<keyword evidence="2" id="KW-0808">Transferase</keyword>
<dbReference type="CDD" id="cd01647">
    <property type="entry name" value="RT_LTR"/>
    <property type="match status" value="1"/>
</dbReference>
<keyword evidence="3" id="KW-0548">Nucleotidyltransferase</keyword>
<evidence type="ECO:0000256" key="6">
    <source>
        <dbReference type="ARBA" id="ARBA00022801"/>
    </source>
</evidence>
<dbReference type="Pfam" id="PF00078">
    <property type="entry name" value="RVT_1"/>
    <property type="match status" value="1"/>
</dbReference>
<feature type="domain" description="Reverse transcriptase/retrotransposon-derived protein RNase H-like" evidence="10">
    <location>
        <begin position="312"/>
        <end position="405"/>
    </location>
</feature>
<feature type="domain" description="Reverse transcriptase" evidence="9">
    <location>
        <begin position="135"/>
        <end position="263"/>
    </location>
</feature>
<keyword evidence="1" id="KW-0645">Protease</keyword>
<dbReference type="FunFam" id="3.10.10.10:FF:000007">
    <property type="entry name" value="Retrovirus-related Pol polyprotein from transposon 17.6-like Protein"/>
    <property type="match status" value="1"/>
</dbReference>
<gene>
    <name evidence="11" type="ORF">PF011_g27980</name>
</gene>
<keyword evidence="4" id="KW-0540">Nuclease</keyword>
<dbReference type="Gene3D" id="3.30.70.270">
    <property type="match status" value="2"/>
</dbReference>
<dbReference type="GO" id="GO:0008233">
    <property type="term" value="F:peptidase activity"/>
    <property type="evidence" value="ECO:0007669"/>
    <property type="project" value="UniProtKB-KW"/>
</dbReference>
<dbReference type="Pfam" id="PF17919">
    <property type="entry name" value="RT_RNaseH_2"/>
    <property type="match status" value="1"/>
</dbReference>
<dbReference type="InterPro" id="IPR050951">
    <property type="entry name" value="Retrovirus_Pol_polyprotein"/>
</dbReference>
<keyword evidence="6" id="KW-0378">Hydrolase</keyword>
<evidence type="ECO:0000313" key="11">
    <source>
        <dbReference type="EMBL" id="KAE8966315.1"/>
    </source>
</evidence>
<dbReference type="GO" id="GO:0003964">
    <property type="term" value="F:RNA-directed DNA polymerase activity"/>
    <property type="evidence" value="ECO:0007669"/>
    <property type="project" value="UniProtKB-KW"/>
</dbReference>
<dbReference type="InterPro" id="IPR043502">
    <property type="entry name" value="DNA/RNA_pol_sf"/>
</dbReference>
<organism evidence="11 12">
    <name type="scientific">Phytophthora fragariae</name>
    <dbReference type="NCBI Taxonomy" id="53985"/>
    <lineage>
        <taxon>Eukaryota</taxon>
        <taxon>Sar</taxon>
        <taxon>Stramenopiles</taxon>
        <taxon>Oomycota</taxon>
        <taxon>Peronosporomycetes</taxon>
        <taxon>Peronosporales</taxon>
        <taxon>Peronosporaceae</taxon>
        <taxon>Phytophthora</taxon>
    </lineage>
</organism>
<sequence length="522" mass="57929">MTVLEMNGELRKERVEEWLADLGDTTTPLENEEALQIGTEGEAGGKGLIVKLLRAYQELLKDGGACPPATALPVEHHINTGTTAPIMLKRRIHAQREHEVIDSNVEKMLDAGVVEEGNGSWGFPVVLVKKRDGEVCFCIDYRALNKVTQRDVYPLPRIDETLESLGGALLFSTLDLKAGYWQISVAEEDKGKTAFITRKGLYRFVRMPFGLANAPSTFQRMMNCVLRGLSWVTCLVYLDNIIVFTEGGVERHVVELAGVLERLSMEFPTPRDAVEVKRFVHLAGYYRRFVEGFGSIAAPLTELLRKKVEWRWTENQQFAFKRLKYLLTAKPLLCYPDFAKPFRLVTDASVVGLGACLMQDFGSGWQPITYASKVNDTVVAKYAITKLECLAVVWAIKLFRPYLYAGRLHRWPLTLQEYEFTIKYRPGTTNVVADALSRASQMTAAVRQAVSSTRTWPRVGATASVGEVTGTTTMAAATRAVTRAARQREASAGGAEAAGEVEEATVVERGVGVERQVVLLKA</sequence>
<evidence type="ECO:0000256" key="2">
    <source>
        <dbReference type="ARBA" id="ARBA00022679"/>
    </source>
</evidence>
<name>A0A6A3HBF4_9STRA</name>
<dbReference type="Gene3D" id="3.10.10.10">
    <property type="entry name" value="HIV Type 1 Reverse Transcriptase, subunit A, domain 1"/>
    <property type="match status" value="1"/>
</dbReference>
<dbReference type="GO" id="GO:0006508">
    <property type="term" value="P:proteolysis"/>
    <property type="evidence" value="ECO:0007669"/>
    <property type="project" value="UniProtKB-KW"/>
</dbReference>
<evidence type="ECO:0000259" key="9">
    <source>
        <dbReference type="Pfam" id="PF00078"/>
    </source>
</evidence>
<proteinExistence type="predicted"/>
<keyword evidence="5" id="KW-0255">Endonuclease</keyword>
<dbReference type="InterPro" id="IPR000477">
    <property type="entry name" value="RT_dom"/>
</dbReference>
<dbReference type="PANTHER" id="PTHR37984:SF5">
    <property type="entry name" value="PROTEIN NYNRIN-LIKE"/>
    <property type="match status" value="1"/>
</dbReference>
<dbReference type="CDD" id="cd09274">
    <property type="entry name" value="RNase_HI_RT_Ty3"/>
    <property type="match status" value="1"/>
</dbReference>
<dbReference type="FunFam" id="3.10.20.370:FF:000001">
    <property type="entry name" value="Retrovirus-related Pol polyprotein from transposon 17.6-like protein"/>
    <property type="match status" value="1"/>
</dbReference>
<comment type="caution">
    <text evidence="11">The sequence shown here is derived from an EMBL/GenBank/DDBJ whole genome shotgun (WGS) entry which is preliminary data.</text>
</comment>
<dbReference type="PANTHER" id="PTHR37984">
    <property type="entry name" value="PROTEIN CBG26694"/>
    <property type="match status" value="1"/>
</dbReference>
<evidence type="ECO:0008006" key="13">
    <source>
        <dbReference type="Google" id="ProtNLM"/>
    </source>
</evidence>
<dbReference type="SUPFAM" id="SSF56672">
    <property type="entry name" value="DNA/RNA polymerases"/>
    <property type="match status" value="1"/>
</dbReference>
<evidence type="ECO:0000256" key="3">
    <source>
        <dbReference type="ARBA" id="ARBA00022695"/>
    </source>
</evidence>
<dbReference type="InterPro" id="IPR041577">
    <property type="entry name" value="RT_RNaseH_2"/>
</dbReference>
<keyword evidence="7" id="KW-0695">RNA-directed DNA polymerase</keyword>
<dbReference type="AlphaFoldDB" id="A0A6A3HBF4"/>
<evidence type="ECO:0000256" key="4">
    <source>
        <dbReference type="ARBA" id="ARBA00022722"/>
    </source>
</evidence>
<evidence type="ECO:0000256" key="1">
    <source>
        <dbReference type="ARBA" id="ARBA00022670"/>
    </source>
</evidence>
<evidence type="ECO:0000256" key="5">
    <source>
        <dbReference type="ARBA" id="ARBA00022759"/>
    </source>
</evidence>
<accession>A0A6A3HBF4</accession>